<keyword evidence="3" id="KW-1185">Reference proteome</keyword>
<dbReference type="AlphaFoldDB" id="A0A2S2F884"/>
<organism evidence="2 3">
    <name type="scientific">Acinetobacter defluvii</name>
    <dbReference type="NCBI Taxonomy" id="1871111"/>
    <lineage>
        <taxon>Bacteria</taxon>
        <taxon>Pseudomonadati</taxon>
        <taxon>Pseudomonadota</taxon>
        <taxon>Gammaproteobacteria</taxon>
        <taxon>Moraxellales</taxon>
        <taxon>Moraxellaceae</taxon>
        <taxon>Acinetobacter</taxon>
    </lineage>
</organism>
<name>A0A2S2F884_9GAMM</name>
<reference evidence="2" key="1">
    <citation type="submission" date="2019-08" db="EMBL/GenBank/DDBJ databases">
        <title>The complete genome of Acinetobacter defluvii strain WCHAD010030.</title>
        <authorList>
            <person name="Hu Y."/>
            <person name="Qin J."/>
            <person name="Feng Y."/>
            <person name="Zong Z."/>
        </authorList>
    </citation>
    <scope>NUCLEOTIDE SEQUENCE</scope>
    <source>
        <strain evidence="2">WCHA30</strain>
        <plasmid evidence="2">p1_010030</plasmid>
    </source>
</reference>
<dbReference type="RefSeq" id="WP_065994802.1">
    <property type="nucleotide sequence ID" value="NZ_CP029389.2"/>
</dbReference>
<evidence type="ECO:0000313" key="2">
    <source>
        <dbReference type="EMBL" id="AWL27130.1"/>
    </source>
</evidence>
<feature type="coiled-coil region" evidence="1">
    <location>
        <begin position="194"/>
        <end position="226"/>
    </location>
</feature>
<evidence type="ECO:0000256" key="1">
    <source>
        <dbReference type="SAM" id="Coils"/>
    </source>
</evidence>
<geneLocation type="plasmid" evidence="2 3">
    <name>p1_010030</name>
</geneLocation>
<proteinExistence type="predicted"/>
<sequence>MSGSRITKLITFDLKDRGRKFTGQDRSNVDLKTWVDLINSPQTQETISTGGMFGYYGHQIRQLFGMYPPETAVLENGKTVKISPALRTVELSATDDGIVSHRVEFLETPEGEHAYRQYKAKVGGFSIACDFKNMLGRIFPTIMGGFDYVLQQNYVYNTSNGLFDNAVPMPDIVKTTLEISLGEMYDCIHQSNYAEHLTETAAEQMLQAAELENRFIAEMAKEAKKKELQKKQQQSFYDSALCPTQSFENFLEQSNQFLNAQSSSEDSSKPKKTATKVIGGMFNWF</sequence>
<keyword evidence="2" id="KW-0614">Plasmid</keyword>
<dbReference type="OrthoDB" id="6683797at2"/>
<dbReference type="STRING" id="1871111.GCA_001704615_00921"/>
<keyword evidence="1" id="KW-0175">Coiled coil</keyword>
<dbReference type="KEGG" id="adv:DJ533_00150"/>
<accession>A0A2S2F884</accession>
<gene>
    <name evidence="2" type="ORF">DJ533_00150</name>
</gene>
<protein>
    <submittedName>
        <fullName evidence="2">Uncharacterized protein</fullName>
    </submittedName>
</protein>
<evidence type="ECO:0000313" key="3">
    <source>
        <dbReference type="Proteomes" id="UP000245977"/>
    </source>
</evidence>
<dbReference type="Proteomes" id="UP000245977">
    <property type="component" value="Plasmid p1_010030"/>
</dbReference>
<dbReference type="EMBL" id="CP029389">
    <property type="protein sequence ID" value="AWL27130.1"/>
    <property type="molecule type" value="Genomic_DNA"/>
</dbReference>